<dbReference type="Gene3D" id="2.160.20.10">
    <property type="entry name" value="Single-stranded right-handed beta-helix, Pectin lyase-like"/>
    <property type="match status" value="1"/>
</dbReference>
<dbReference type="InterPro" id="IPR024535">
    <property type="entry name" value="RHGA/B-epi-like_pectate_lyase"/>
</dbReference>
<evidence type="ECO:0000313" key="2">
    <source>
        <dbReference type="EMBL" id="QQK04756.1"/>
    </source>
</evidence>
<dbReference type="Pfam" id="PF12708">
    <property type="entry name" value="Pect-lyase_RHGA_epim"/>
    <property type="match status" value="1"/>
</dbReference>
<dbReference type="InterPro" id="IPR011050">
    <property type="entry name" value="Pectin_lyase_fold/virulence"/>
</dbReference>
<dbReference type="KEGG" id="bann:JFN94_25855"/>
<proteinExistence type="predicted"/>
<dbReference type="EMBL" id="CP066770">
    <property type="protein sequence ID" value="QQK04756.1"/>
    <property type="molecule type" value="Genomic_DNA"/>
</dbReference>
<dbReference type="Proteomes" id="UP000596205">
    <property type="component" value="Chromosome 2"/>
</dbReference>
<accession>A0A7T7AJB4</accession>
<evidence type="ECO:0000259" key="1">
    <source>
        <dbReference type="Pfam" id="PF12708"/>
    </source>
</evidence>
<evidence type="ECO:0000313" key="3">
    <source>
        <dbReference type="Proteomes" id="UP000596205"/>
    </source>
</evidence>
<dbReference type="InterPro" id="IPR012334">
    <property type="entry name" value="Pectin_lyas_fold"/>
</dbReference>
<feature type="domain" description="Rhamnogalacturonase A/B/Epimerase-like pectate lyase" evidence="1">
    <location>
        <begin position="123"/>
        <end position="208"/>
    </location>
</feature>
<dbReference type="RefSeq" id="WP_199568798.1">
    <property type="nucleotide sequence ID" value="NZ_CP066770.1"/>
</dbReference>
<dbReference type="AlphaFoldDB" id="A0A7T7AJB4"/>
<protein>
    <recommendedName>
        <fullName evidence="1">Rhamnogalacturonase A/B/Epimerase-like pectate lyase domain-containing protein</fullName>
    </recommendedName>
</protein>
<dbReference type="SUPFAM" id="SSF51126">
    <property type="entry name" value="Pectin lyase-like"/>
    <property type="match status" value="1"/>
</dbReference>
<name>A0A7T7AJB4_9BURK</name>
<gene>
    <name evidence="2" type="ORF">JFN94_25855</name>
</gene>
<sequence>MASILPNGKTQFIDQNGKPLAYGTVTFYAPGTTTKKDTWQDQAMTQPNTNPVVLDSRGQATIWGSGAYRQVVADKFGVVVWDQVVTDLSGQLSDSGGSNIVGFLQAGTGVVSRTAQDKMRDVVSAKDFGAKGDGITDDTVAIQAAIDWIDSIGGGCVKLPRGTYLVSASRSTETFSNFGVPVAANTGAVLLRNSVSLEGDGRDNTMLKCNDPAVTLIYQITPLKARVSGIALQGGWSPSNPNAGAGNGIFTLATNGGTLYRTTYCTWRDLIITGVGSYGIGLQNGYPIGCRIEDIIVDTTGADGLDLKARDPNNPNNIPWGNATNNIFVTNHGGRVTGSCGIDTRGIWNHKNVQVVNFGAANPAFTYVGVRFRTKDTAASGYVGIANYSTLDGFLIWAAAGAGANAQGVVSGSDACRVSNGTIINCQYSVQLTGNSVGNATKTTVTGVTSIGALAYGFFVGPGCVDSIFMGCNSSGSVTAGYRDVGTYSKFISCGADESAALSTSTGSVSSQMVDNCTFGTDWGVSISSPTAGRVDVVPRGTSSLLNLNLSPVGGGLVRFNAPFNSTGDVPCTGNMVFQDTTGAQRKFMICA</sequence>
<organism evidence="2 3">
    <name type="scientific">Burkholderia anthina</name>
    <dbReference type="NCBI Taxonomy" id="179879"/>
    <lineage>
        <taxon>Bacteria</taxon>
        <taxon>Pseudomonadati</taxon>
        <taxon>Pseudomonadota</taxon>
        <taxon>Betaproteobacteria</taxon>
        <taxon>Burkholderiales</taxon>
        <taxon>Burkholderiaceae</taxon>
        <taxon>Burkholderia</taxon>
        <taxon>Burkholderia cepacia complex</taxon>
    </lineage>
</organism>
<reference evidence="2 3" key="1">
    <citation type="submission" date="2020-12" db="EMBL/GenBank/DDBJ databases">
        <title>Complete genome sequence of Burkholderia anthina BJQ0011.</title>
        <authorList>
            <person name="Xu Y."/>
        </authorList>
    </citation>
    <scope>NUCLEOTIDE SEQUENCE [LARGE SCALE GENOMIC DNA]</scope>
    <source>
        <strain evidence="2 3">BJQ0011</strain>
    </source>
</reference>